<protein>
    <submittedName>
        <fullName evidence="4">Alpha/beta fold hydrolase</fullName>
    </submittedName>
</protein>
<reference evidence="4 5" key="1">
    <citation type="submission" date="2018-09" db="EMBL/GenBank/DDBJ databases">
        <authorList>
            <person name="Zhu H."/>
        </authorList>
    </citation>
    <scope>NUCLEOTIDE SEQUENCE [LARGE SCALE GENOMIC DNA]</scope>
    <source>
        <strain evidence="4 5">K1W22B-8</strain>
    </source>
</reference>
<dbReference type="EMBL" id="QYUK01000008">
    <property type="protein sequence ID" value="RJF94338.1"/>
    <property type="molecule type" value="Genomic_DNA"/>
</dbReference>
<dbReference type="PANTHER" id="PTHR10655">
    <property type="entry name" value="LYSOPHOSPHOLIPASE-RELATED"/>
    <property type="match status" value="1"/>
</dbReference>
<evidence type="ECO:0000256" key="2">
    <source>
        <dbReference type="ARBA" id="ARBA00022801"/>
    </source>
</evidence>
<evidence type="ECO:0000313" key="4">
    <source>
        <dbReference type="EMBL" id="RJF94338.1"/>
    </source>
</evidence>
<feature type="domain" description="Phospholipase/carboxylesterase/thioesterase" evidence="3">
    <location>
        <begin position="2"/>
        <end position="186"/>
    </location>
</feature>
<evidence type="ECO:0000256" key="1">
    <source>
        <dbReference type="ARBA" id="ARBA00006499"/>
    </source>
</evidence>
<dbReference type="Proteomes" id="UP000284605">
    <property type="component" value="Unassembled WGS sequence"/>
</dbReference>
<name>A0A418WSU4_9PROT</name>
<dbReference type="OrthoDB" id="9801763at2"/>
<evidence type="ECO:0000259" key="3">
    <source>
        <dbReference type="Pfam" id="PF02230"/>
    </source>
</evidence>
<gene>
    <name evidence="4" type="ORF">D3874_00320</name>
</gene>
<dbReference type="AlphaFoldDB" id="A0A418WSU4"/>
<dbReference type="SUPFAM" id="SSF53474">
    <property type="entry name" value="alpha/beta-Hydrolases"/>
    <property type="match status" value="1"/>
</dbReference>
<comment type="caution">
    <text evidence="4">The sequence shown here is derived from an EMBL/GenBank/DDBJ whole genome shotgun (WGS) entry which is preliminary data.</text>
</comment>
<dbReference type="InterPro" id="IPR050565">
    <property type="entry name" value="LYPA1-2/EST-like"/>
</dbReference>
<dbReference type="Pfam" id="PF02230">
    <property type="entry name" value="Abhydrolase_2"/>
    <property type="match status" value="1"/>
</dbReference>
<keyword evidence="5" id="KW-1185">Reference proteome</keyword>
<proteinExistence type="inferred from homology"/>
<dbReference type="InterPro" id="IPR029058">
    <property type="entry name" value="AB_hydrolase_fold"/>
</dbReference>
<sequence>MVLCHGFGADGEDLIGLAPHLQRMLPDALFVAPDAPEPCTMAGFGRQWFSLTNFSEEERLAGARRAAPVLDAFLDDELAKAGLTDENLALVGFSQGCMMALHVGLRRPRAAAGILGYSGALAGVGPILEAELTARPPVLLIHGDSDTVVPVAALHRAVAALKAAEIGVQWHVEKGLPHGIGPEGLALGGEFLCRVLLDR</sequence>
<accession>A0A418WSU4</accession>
<dbReference type="PANTHER" id="PTHR10655:SF17">
    <property type="entry name" value="LYSOPHOSPHOLIPASE-LIKE PROTEIN 1"/>
    <property type="match status" value="1"/>
</dbReference>
<dbReference type="GO" id="GO:0016787">
    <property type="term" value="F:hydrolase activity"/>
    <property type="evidence" value="ECO:0007669"/>
    <property type="project" value="UniProtKB-KW"/>
</dbReference>
<dbReference type="InterPro" id="IPR003140">
    <property type="entry name" value="PLipase/COase/thioEstase"/>
</dbReference>
<comment type="similarity">
    <text evidence="1">Belongs to the AB hydrolase superfamily. AB hydrolase 2 family.</text>
</comment>
<organism evidence="4 5">
    <name type="scientific">Oleomonas cavernae</name>
    <dbReference type="NCBI Taxonomy" id="2320859"/>
    <lineage>
        <taxon>Bacteria</taxon>
        <taxon>Pseudomonadati</taxon>
        <taxon>Pseudomonadota</taxon>
        <taxon>Alphaproteobacteria</taxon>
        <taxon>Acetobacterales</taxon>
        <taxon>Acetobacteraceae</taxon>
        <taxon>Oleomonas</taxon>
    </lineage>
</organism>
<evidence type="ECO:0000313" key="5">
    <source>
        <dbReference type="Proteomes" id="UP000284605"/>
    </source>
</evidence>
<dbReference type="Gene3D" id="3.40.50.1820">
    <property type="entry name" value="alpha/beta hydrolase"/>
    <property type="match status" value="1"/>
</dbReference>
<keyword evidence="2 4" id="KW-0378">Hydrolase</keyword>